<gene>
    <name evidence="5" type="ORF">HD593_005944</name>
</gene>
<keyword evidence="3" id="KW-0804">Transcription</keyword>
<name>A0A7X0NXD3_9ACTN</name>
<dbReference type="RefSeq" id="WP_185105293.1">
    <property type="nucleotide sequence ID" value="NZ_JACHMI010000001.1"/>
</dbReference>
<dbReference type="InterPro" id="IPR018060">
    <property type="entry name" value="HTH_AraC"/>
</dbReference>
<dbReference type="Pfam" id="PF12833">
    <property type="entry name" value="HTH_18"/>
    <property type="match status" value="1"/>
</dbReference>
<dbReference type="InterPro" id="IPR050204">
    <property type="entry name" value="AraC_XylS_family_regulators"/>
</dbReference>
<dbReference type="PANTHER" id="PTHR46796:SF15">
    <property type="entry name" value="BLL1074 PROTEIN"/>
    <property type="match status" value="1"/>
</dbReference>
<dbReference type="PANTHER" id="PTHR46796">
    <property type="entry name" value="HTH-TYPE TRANSCRIPTIONAL ACTIVATOR RHAS-RELATED"/>
    <property type="match status" value="1"/>
</dbReference>
<evidence type="ECO:0000313" key="5">
    <source>
        <dbReference type="EMBL" id="MBB6551149.1"/>
    </source>
</evidence>
<proteinExistence type="predicted"/>
<dbReference type="Proteomes" id="UP000565579">
    <property type="component" value="Unassembled WGS sequence"/>
</dbReference>
<evidence type="ECO:0000259" key="4">
    <source>
        <dbReference type="PROSITE" id="PS01124"/>
    </source>
</evidence>
<dbReference type="Gene3D" id="1.10.10.60">
    <property type="entry name" value="Homeodomain-like"/>
    <property type="match status" value="1"/>
</dbReference>
<dbReference type="PROSITE" id="PS01124">
    <property type="entry name" value="HTH_ARAC_FAMILY_2"/>
    <property type="match status" value="1"/>
</dbReference>
<evidence type="ECO:0000256" key="3">
    <source>
        <dbReference type="ARBA" id="ARBA00023163"/>
    </source>
</evidence>
<dbReference type="GO" id="GO:0043565">
    <property type="term" value="F:sequence-specific DNA binding"/>
    <property type="evidence" value="ECO:0007669"/>
    <property type="project" value="InterPro"/>
</dbReference>
<sequence length="281" mass="30028">MGADDPGQEPRHHGGWEVAAATAAHAVPGVRMAGFRDRSGGTFEERVPPGPAIAIVIDCTPGSLEPFSSGAIEGGLVAGIAPTAVRVAGSAIDCVELQVDPTAAQALLGVAPRELNGAPLDLAAIWGRDAVRLRSRLIETRSWDDRFALVRDALTRRRRSPARVDPEVADAWRRITASRGRVLIGDLPGLYGWSRTRFWSRFTSQIGVSPKRAATIVRFDLALRRLGTSAGVAEVAAELGYADQSHLHREVLRFAGRTPGSIAADPLWTVDSVAWTRAHAA</sequence>
<protein>
    <submittedName>
        <fullName evidence="5">AraC-like DNA-binding protein</fullName>
    </submittedName>
</protein>
<reference evidence="5 6" key="1">
    <citation type="submission" date="2020-08" db="EMBL/GenBank/DDBJ databases">
        <title>Sequencing the genomes of 1000 actinobacteria strains.</title>
        <authorList>
            <person name="Klenk H.-P."/>
        </authorList>
    </citation>
    <scope>NUCLEOTIDE SEQUENCE [LARGE SCALE GENOMIC DNA]</scope>
    <source>
        <strain evidence="5 6">DSM 43768</strain>
    </source>
</reference>
<dbReference type="InterPro" id="IPR009057">
    <property type="entry name" value="Homeodomain-like_sf"/>
</dbReference>
<evidence type="ECO:0000313" key="6">
    <source>
        <dbReference type="Proteomes" id="UP000565579"/>
    </source>
</evidence>
<evidence type="ECO:0000256" key="2">
    <source>
        <dbReference type="ARBA" id="ARBA00023125"/>
    </source>
</evidence>
<evidence type="ECO:0000256" key="1">
    <source>
        <dbReference type="ARBA" id="ARBA00023015"/>
    </source>
</evidence>
<dbReference type="EMBL" id="JACHMI010000001">
    <property type="protein sequence ID" value="MBB6551149.1"/>
    <property type="molecule type" value="Genomic_DNA"/>
</dbReference>
<feature type="domain" description="HTH araC/xylS-type" evidence="4">
    <location>
        <begin position="167"/>
        <end position="265"/>
    </location>
</feature>
<keyword evidence="2 5" id="KW-0238">DNA-binding</keyword>
<accession>A0A7X0NXD3</accession>
<dbReference type="SMART" id="SM00342">
    <property type="entry name" value="HTH_ARAC"/>
    <property type="match status" value="1"/>
</dbReference>
<keyword evidence="6" id="KW-1185">Reference proteome</keyword>
<organism evidence="5 6">
    <name type="scientific">Nonomuraea rubra</name>
    <dbReference type="NCBI Taxonomy" id="46180"/>
    <lineage>
        <taxon>Bacteria</taxon>
        <taxon>Bacillati</taxon>
        <taxon>Actinomycetota</taxon>
        <taxon>Actinomycetes</taxon>
        <taxon>Streptosporangiales</taxon>
        <taxon>Streptosporangiaceae</taxon>
        <taxon>Nonomuraea</taxon>
    </lineage>
</organism>
<comment type="caution">
    <text evidence="5">The sequence shown here is derived from an EMBL/GenBank/DDBJ whole genome shotgun (WGS) entry which is preliminary data.</text>
</comment>
<dbReference type="GO" id="GO:0003700">
    <property type="term" value="F:DNA-binding transcription factor activity"/>
    <property type="evidence" value="ECO:0007669"/>
    <property type="project" value="InterPro"/>
</dbReference>
<keyword evidence="1" id="KW-0805">Transcription regulation</keyword>
<dbReference type="AlphaFoldDB" id="A0A7X0NXD3"/>
<dbReference type="SUPFAM" id="SSF46689">
    <property type="entry name" value="Homeodomain-like"/>
    <property type="match status" value="1"/>
</dbReference>